<dbReference type="PANTHER" id="PTHR43023:SF3">
    <property type="entry name" value="PROTEIN TRIGALACTOSYLDIACYLGLYCEROL 3, CHLOROPLASTIC"/>
    <property type="match status" value="1"/>
</dbReference>
<evidence type="ECO:0000256" key="3">
    <source>
        <dbReference type="ARBA" id="ARBA00022840"/>
    </source>
</evidence>
<dbReference type="Pfam" id="PF00005">
    <property type="entry name" value="ABC_tran"/>
    <property type="match status" value="1"/>
</dbReference>
<dbReference type="InterPro" id="IPR003439">
    <property type="entry name" value="ABC_transporter-like_ATP-bd"/>
</dbReference>
<dbReference type="SMART" id="SM00382">
    <property type="entry name" value="AAA"/>
    <property type="match status" value="1"/>
</dbReference>
<dbReference type="PROSITE" id="PS50893">
    <property type="entry name" value="ABC_TRANSPORTER_2"/>
    <property type="match status" value="1"/>
</dbReference>
<accession>A0ABY3T5K6</accession>
<dbReference type="PANTHER" id="PTHR43023">
    <property type="entry name" value="PROTEIN TRIGALACTOSYLDIACYLGLYCEROL 3, CHLOROPLASTIC"/>
    <property type="match status" value="1"/>
</dbReference>
<keyword evidence="3 5" id="KW-0067">ATP-binding</keyword>
<keyword evidence="6" id="KW-1185">Reference proteome</keyword>
<proteinExistence type="predicted"/>
<dbReference type="SUPFAM" id="SSF52540">
    <property type="entry name" value="P-loop containing nucleoside triphosphate hydrolases"/>
    <property type="match status" value="1"/>
</dbReference>
<dbReference type="RefSeq" id="WP_236501884.1">
    <property type="nucleotide sequence ID" value="NZ_CP091244.1"/>
</dbReference>
<dbReference type="EMBL" id="CP091244">
    <property type="protein sequence ID" value="UJS26487.1"/>
    <property type="molecule type" value="Genomic_DNA"/>
</dbReference>
<protein>
    <submittedName>
        <fullName evidence="5">ATP-binding cassette domain-containing protein</fullName>
    </submittedName>
</protein>
<evidence type="ECO:0000313" key="6">
    <source>
        <dbReference type="Proteomes" id="UP001054801"/>
    </source>
</evidence>
<gene>
    <name evidence="5" type="ORF">L2Y54_10710</name>
</gene>
<evidence type="ECO:0000313" key="5">
    <source>
        <dbReference type="EMBL" id="UJS26487.1"/>
    </source>
</evidence>
<dbReference type="InterPro" id="IPR003593">
    <property type="entry name" value="AAA+_ATPase"/>
</dbReference>
<keyword evidence="1" id="KW-0813">Transport</keyword>
<evidence type="ECO:0000256" key="1">
    <source>
        <dbReference type="ARBA" id="ARBA00022448"/>
    </source>
</evidence>
<dbReference type="Proteomes" id="UP001054801">
    <property type="component" value="Chromosome"/>
</dbReference>
<dbReference type="Gene3D" id="3.40.50.300">
    <property type="entry name" value="P-loop containing nucleotide triphosphate hydrolases"/>
    <property type="match status" value="1"/>
</dbReference>
<sequence>MMETLISIRQLVTQFGTQRVHDGLNLDIYRGEVLGIVGGSGSGKSVLLRTILGLDHAYSGEIHFSGQALTHMPADDFARLKRDWGVMFQRGALFSSLSVGDNIQFPLREFSALSAEECRELMYVRLEMVGLERAVADKFPAQLSGGMVKRVALARALVLDPIVLFLDEPTSGLDPVSAEEFDQLIGTLHRNLKLTVVMVTHDLDSLFSTCDRIAMLVDKQVVVGTLRQLLANPHPQIQQYFSGGRARVLLRGN</sequence>
<dbReference type="InterPro" id="IPR027417">
    <property type="entry name" value="P-loop_NTPase"/>
</dbReference>
<organism evidence="5 6">
    <name type="scientific">Thiothrix winogradskyi</name>
    <dbReference type="NCBI Taxonomy" id="96472"/>
    <lineage>
        <taxon>Bacteria</taxon>
        <taxon>Pseudomonadati</taxon>
        <taxon>Pseudomonadota</taxon>
        <taxon>Gammaproteobacteria</taxon>
        <taxon>Thiotrichales</taxon>
        <taxon>Thiotrichaceae</taxon>
        <taxon>Thiothrix</taxon>
    </lineage>
</organism>
<name>A0ABY3T5K6_9GAMM</name>
<evidence type="ECO:0000256" key="2">
    <source>
        <dbReference type="ARBA" id="ARBA00022741"/>
    </source>
</evidence>
<evidence type="ECO:0000259" key="4">
    <source>
        <dbReference type="PROSITE" id="PS50893"/>
    </source>
</evidence>
<feature type="domain" description="ABC transporter" evidence="4">
    <location>
        <begin position="6"/>
        <end position="242"/>
    </location>
</feature>
<keyword evidence="2" id="KW-0547">Nucleotide-binding</keyword>
<dbReference type="GO" id="GO:0005524">
    <property type="term" value="F:ATP binding"/>
    <property type="evidence" value="ECO:0007669"/>
    <property type="project" value="UniProtKB-KW"/>
</dbReference>
<reference evidence="5" key="1">
    <citation type="journal article" date="2022" name="Microorganisms">
        <title>Two New Species of Filamentous Sulfur Bacteria of the Genus Thiothrix, Thiothrix winogradskyi sp. nov. and 'Candidatus Thiothrix sulfatifontis' sp. nov.</title>
        <authorList>
            <person name="Ravin N.V."/>
            <person name="Rossetti S."/>
            <person name="Beletsky A.V."/>
            <person name="Kadnikov V.V."/>
            <person name="Rudenko T.S."/>
            <person name="Smolyakov D.D."/>
            <person name="Moskvitina M.I."/>
            <person name="Gureeva M.V."/>
            <person name="Mardanov A.V."/>
            <person name="Grabovich M.Y."/>
        </authorList>
    </citation>
    <scope>NUCLEOTIDE SEQUENCE</scope>
    <source>
        <strain evidence="5">CT3</strain>
    </source>
</reference>